<keyword evidence="1" id="KW-0808">Transferase</keyword>
<dbReference type="SUPFAM" id="SSF53335">
    <property type="entry name" value="S-adenosyl-L-methionine-dependent methyltransferases"/>
    <property type="match status" value="1"/>
</dbReference>
<dbReference type="RefSeq" id="WP_188778922.1">
    <property type="nucleotide sequence ID" value="NZ_BMKQ01000001.1"/>
</dbReference>
<organism evidence="1 2">
    <name type="scientific">Marmoricola endophyticus</name>
    <dbReference type="NCBI Taxonomy" id="2040280"/>
    <lineage>
        <taxon>Bacteria</taxon>
        <taxon>Bacillati</taxon>
        <taxon>Actinomycetota</taxon>
        <taxon>Actinomycetes</taxon>
        <taxon>Propionibacteriales</taxon>
        <taxon>Nocardioidaceae</taxon>
        <taxon>Marmoricola</taxon>
    </lineage>
</organism>
<proteinExistence type="predicted"/>
<dbReference type="InterPro" id="IPR029063">
    <property type="entry name" value="SAM-dependent_MTases_sf"/>
</dbReference>
<name>A0A917BE08_9ACTN</name>
<evidence type="ECO:0000313" key="2">
    <source>
        <dbReference type="Proteomes" id="UP000649179"/>
    </source>
</evidence>
<evidence type="ECO:0000313" key="1">
    <source>
        <dbReference type="EMBL" id="GGF39509.1"/>
    </source>
</evidence>
<reference evidence="1" key="2">
    <citation type="submission" date="2020-09" db="EMBL/GenBank/DDBJ databases">
        <authorList>
            <person name="Sun Q."/>
            <person name="Zhou Y."/>
        </authorList>
    </citation>
    <scope>NUCLEOTIDE SEQUENCE</scope>
    <source>
        <strain evidence="1">CGMCC 1.16067</strain>
    </source>
</reference>
<dbReference type="PANTHER" id="PTHR43167:SF1">
    <property type="entry name" value="PUTATIVE (AFU_ORTHOLOGUE AFUA_6G01830)-RELATED"/>
    <property type="match status" value="1"/>
</dbReference>
<dbReference type="GO" id="GO:0016740">
    <property type="term" value="F:transferase activity"/>
    <property type="evidence" value="ECO:0007669"/>
    <property type="project" value="UniProtKB-KW"/>
</dbReference>
<reference evidence="1" key="1">
    <citation type="journal article" date="2014" name="Int. J. Syst. Evol. Microbiol.">
        <title>Complete genome sequence of Corynebacterium casei LMG S-19264T (=DSM 44701T), isolated from a smear-ripened cheese.</title>
        <authorList>
            <consortium name="US DOE Joint Genome Institute (JGI-PGF)"/>
            <person name="Walter F."/>
            <person name="Albersmeier A."/>
            <person name="Kalinowski J."/>
            <person name="Ruckert C."/>
        </authorList>
    </citation>
    <scope>NUCLEOTIDE SEQUENCE</scope>
    <source>
        <strain evidence="1">CGMCC 1.16067</strain>
    </source>
</reference>
<dbReference type="AlphaFoldDB" id="A0A917BE08"/>
<accession>A0A917BE08</accession>
<dbReference type="PANTHER" id="PTHR43167">
    <property type="entry name" value="PUTATIVE (AFU_ORTHOLOGUE AFUA_6G01830)-RELATED"/>
    <property type="match status" value="1"/>
</dbReference>
<dbReference type="Pfam" id="PF13578">
    <property type="entry name" value="Methyltransf_24"/>
    <property type="match status" value="1"/>
</dbReference>
<keyword evidence="2" id="KW-1185">Reference proteome</keyword>
<protein>
    <submittedName>
        <fullName evidence="1">Transferase</fullName>
    </submittedName>
</protein>
<dbReference type="Proteomes" id="UP000649179">
    <property type="component" value="Unassembled WGS sequence"/>
</dbReference>
<sequence length="188" mass="19785">MSAPPDLPPIVSRAFDVSRRAGYVSFCRNETGRLLAVLAATRGGTMAEFGTGCGVGTAWLRSGLTGPAHILTAERDQALAGAAAEIFEGDDQVEVVAADWSTLRDRAPFSLLFLDANATDHASVDAVADLVEPGGVVVLDDISPCESWPPVTYGRVDGLREGWLLDERFAAAEVLVASDSAALLATRR</sequence>
<dbReference type="Gene3D" id="3.40.50.150">
    <property type="entry name" value="Vaccinia Virus protein VP39"/>
    <property type="match status" value="1"/>
</dbReference>
<comment type="caution">
    <text evidence="1">The sequence shown here is derived from an EMBL/GenBank/DDBJ whole genome shotgun (WGS) entry which is preliminary data.</text>
</comment>
<gene>
    <name evidence="1" type="ORF">GCM10011519_11400</name>
</gene>
<dbReference type="EMBL" id="BMKQ01000001">
    <property type="protein sequence ID" value="GGF39509.1"/>
    <property type="molecule type" value="Genomic_DNA"/>
</dbReference>